<reference evidence="8" key="3">
    <citation type="submission" date="2025-08" db="UniProtKB">
        <authorList>
            <consortium name="RefSeq"/>
        </authorList>
    </citation>
    <scope>IDENTIFICATION</scope>
    <source>
        <strain evidence="8">CBS 342.82</strain>
    </source>
</reference>
<feature type="region of interest" description="Disordered" evidence="6">
    <location>
        <begin position="1"/>
        <end position="289"/>
    </location>
</feature>
<evidence type="ECO:0000256" key="2">
    <source>
        <dbReference type="ARBA" id="ARBA00022491"/>
    </source>
</evidence>
<feature type="compositionally biased region" description="Basic and acidic residues" evidence="6">
    <location>
        <begin position="83"/>
        <end position="95"/>
    </location>
</feature>
<reference evidence="8" key="2">
    <citation type="submission" date="2020-04" db="EMBL/GenBank/DDBJ databases">
        <authorList>
            <consortium name="NCBI Genome Project"/>
        </authorList>
    </citation>
    <scope>NUCLEOTIDE SEQUENCE</scope>
    <source>
        <strain evidence="8">CBS 342.82</strain>
    </source>
</reference>
<dbReference type="GO" id="GO:0005654">
    <property type="term" value="C:nucleoplasm"/>
    <property type="evidence" value="ECO:0007669"/>
    <property type="project" value="UniProtKB-ARBA"/>
</dbReference>
<organism evidence="8">
    <name type="scientific">Dissoconium aciculare CBS 342.82</name>
    <dbReference type="NCBI Taxonomy" id="1314786"/>
    <lineage>
        <taxon>Eukaryota</taxon>
        <taxon>Fungi</taxon>
        <taxon>Dikarya</taxon>
        <taxon>Ascomycota</taxon>
        <taxon>Pezizomycotina</taxon>
        <taxon>Dothideomycetes</taxon>
        <taxon>Dothideomycetidae</taxon>
        <taxon>Mycosphaerellales</taxon>
        <taxon>Dissoconiaceae</taxon>
        <taxon>Dissoconium</taxon>
    </lineage>
</organism>
<evidence type="ECO:0000313" key="7">
    <source>
        <dbReference type="Proteomes" id="UP000504637"/>
    </source>
</evidence>
<feature type="compositionally biased region" description="Polar residues" evidence="6">
    <location>
        <begin position="621"/>
        <end position="632"/>
    </location>
</feature>
<dbReference type="GO" id="GO:0010468">
    <property type="term" value="P:regulation of gene expression"/>
    <property type="evidence" value="ECO:0007669"/>
    <property type="project" value="UniProtKB-ARBA"/>
</dbReference>
<keyword evidence="3" id="KW-0805">Transcription regulation</keyword>
<evidence type="ECO:0000256" key="1">
    <source>
        <dbReference type="ARBA" id="ARBA00004123"/>
    </source>
</evidence>
<keyword evidence="4" id="KW-0804">Transcription</keyword>
<evidence type="ECO:0000256" key="6">
    <source>
        <dbReference type="SAM" id="MobiDB-lite"/>
    </source>
</evidence>
<gene>
    <name evidence="8" type="ORF">K489DRAFT_106423</name>
</gene>
<feature type="compositionally biased region" description="Basic and acidic residues" evidence="6">
    <location>
        <begin position="187"/>
        <end position="204"/>
    </location>
</feature>
<evidence type="ECO:0000313" key="8">
    <source>
        <dbReference type="RefSeq" id="XP_033463132.1"/>
    </source>
</evidence>
<feature type="region of interest" description="Disordered" evidence="6">
    <location>
        <begin position="545"/>
        <end position="599"/>
    </location>
</feature>
<dbReference type="RefSeq" id="XP_033463132.1">
    <property type="nucleotide sequence ID" value="XM_033598865.1"/>
</dbReference>
<feature type="compositionally biased region" description="Polar residues" evidence="6">
    <location>
        <begin position="523"/>
        <end position="534"/>
    </location>
</feature>
<dbReference type="OrthoDB" id="20886at2759"/>
<name>A0A6J3MDK7_9PEZI</name>
<proteinExistence type="predicted"/>
<dbReference type="Proteomes" id="UP000504637">
    <property type="component" value="Unplaced"/>
</dbReference>
<dbReference type="InterPro" id="IPR013907">
    <property type="entry name" value="Sds3"/>
</dbReference>
<dbReference type="GeneID" id="54356664"/>
<evidence type="ECO:0000256" key="5">
    <source>
        <dbReference type="ARBA" id="ARBA00023242"/>
    </source>
</evidence>
<feature type="region of interest" description="Disordered" evidence="6">
    <location>
        <begin position="611"/>
        <end position="637"/>
    </location>
</feature>
<keyword evidence="5" id="KW-0539">Nucleus</keyword>
<dbReference type="Pfam" id="PF08598">
    <property type="entry name" value="Sds3"/>
    <property type="match status" value="1"/>
</dbReference>
<reference evidence="8" key="1">
    <citation type="submission" date="2020-01" db="EMBL/GenBank/DDBJ databases">
        <authorList>
            <consortium name="DOE Joint Genome Institute"/>
            <person name="Haridas S."/>
            <person name="Albert R."/>
            <person name="Binder M."/>
            <person name="Bloem J."/>
            <person name="Labutti K."/>
            <person name="Salamov A."/>
            <person name="Andreopoulos B."/>
            <person name="Baker S.E."/>
            <person name="Barry K."/>
            <person name="Bills G."/>
            <person name="Bluhm B.H."/>
            <person name="Cannon C."/>
            <person name="Castanera R."/>
            <person name="Culley D.E."/>
            <person name="Daum C."/>
            <person name="Ezra D."/>
            <person name="Gonzalez J.B."/>
            <person name="Henrissat B."/>
            <person name="Kuo A."/>
            <person name="Liang C."/>
            <person name="Lipzen A."/>
            <person name="Lutzoni F."/>
            <person name="Magnuson J."/>
            <person name="Mondo S."/>
            <person name="Nolan M."/>
            <person name="Ohm R."/>
            <person name="Pangilinan J."/>
            <person name="Park H.-J."/>
            <person name="Ramirez L."/>
            <person name="Alfaro M."/>
            <person name="Sun H."/>
            <person name="Tritt A."/>
            <person name="Yoshinaga Y."/>
            <person name="Zwiers L.-H."/>
            <person name="Turgeon B.G."/>
            <person name="Goodwin S.B."/>
            <person name="Spatafora J.W."/>
            <person name="Crous P.W."/>
            <person name="Grigoriev I.V."/>
        </authorList>
    </citation>
    <scope>NUCLEOTIDE SEQUENCE</scope>
    <source>
        <strain evidence="8">CBS 342.82</strain>
    </source>
</reference>
<feature type="compositionally biased region" description="Polar residues" evidence="6">
    <location>
        <begin position="552"/>
        <end position="569"/>
    </location>
</feature>
<sequence>MAAVSRRTEPTPPSRPSISPLSTTKSSPVASREDAMSTINGQDGLGRVQDMGMTDAPELADDRSSSLSEPEDEDDEGAQLLDVRYRSTLGDDRAGIRSNDIDSEAETERLDQTPSRLRKRADSTGKTPSKLSHTAMADELSDVPSPSRAVVNGASSTSTAGTIGKKRKRSDTADSSLTSAESLLGESPRKRSQESPPVHEHIAEETDAAEGAIDPSAQSKASSREEDSAADQEPAAVQSTKGGYKGRRAKVKGRSRKDASKDTEASAANSMDVDDEPAEETMAKSHDELKHKGAASSLFEDLAKQFASFHDKLFNEKLAALASEVEMLTQADCQHPEYLRQAACVDARYAKQVSEVHAYYRYKMQALRITTLAERSQLHSQYFQTARELREEQAYQLGEDWYKIQKERRQSSHGQDGQYILKFPTKRSEQLRNQAKYNQEVSILSGVAKYVGFPAAPAITGAEGDALEDDLKSMKITKRVPQATNHSNASSMFMSNRYTQPQSERLAHEQFIEQNAWARPQGTIPNHGTPNLTHTPDWAEAGNATTAKHMARTTSTPATSKRAANSNEDPPQDRKTMKDQSAPPTAERTMAMTPGARDPISPIAMVKQRQNGNDKDVPNFRNFSNISGTSTIDAPDSAEKDKDRMQQHQHHAFERHPVGTLLRYPSTSDSGGRPEPYAALPQPILLAFRRLRFGKHWFGEGGYVICIL</sequence>
<dbReference type="SMART" id="SM01401">
    <property type="entry name" value="Sds3"/>
    <property type="match status" value="1"/>
</dbReference>
<evidence type="ECO:0000256" key="4">
    <source>
        <dbReference type="ARBA" id="ARBA00023163"/>
    </source>
</evidence>
<keyword evidence="7" id="KW-1185">Reference proteome</keyword>
<comment type="subcellular location">
    <subcellularLocation>
        <location evidence="1">Nucleus</location>
    </subcellularLocation>
</comment>
<dbReference type="PANTHER" id="PTHR21964">
    <property type="entry name" value="BREAST CANCER METASTASIS-SUPPRESSOR 1"/>
    <property type="match status" value="1"/>
</dbReference>
<keyword evidence="2" id="KW-0678">Repressor</keyword>
<evidence type="ECO:0008006" key="9">
    <source>
        <dbReference type="Google" id="ProtNLM"/>
    </source>
</evidence>
<feature type="compositionally biased region" description="Basic residues" evidence="6">
    <location>
        <begin position="244"/>
        <end position="255"/>
    </location>
</feature>
<feature type="region of interest" description="Disordered" evidence="6">
    <location>
        <begin position="520"/>
        <end position="539"/>
    </location>
</feature>
<protein>
    <recommendedName>
        <fullName evidence="9">Transcriptional regulatory protein DEP1</fullName>
    </recommendedName>
</protein>
<evidence type="ECO:0000256" key="3">
    <source>
        <dbReference type="ARBA" id="ARBA00023015"/>
    </source>
</evidence>
<dbReference type="AlphaFoldDB" id="A0A6J3MDK7"/>
<accession>A0A6J3MDK7</accession>